<organism evidence="2 3">
    <name type="scientific">Chaetomium fimeti</name>
    <dbReference type="NCBI Taxonomy" id="1854472"/>
    <lineage>
        <taxon>Eukaryota</taxon>
        <taxon>Fungi</taxon>
        <taxon>Dikarya</taxon>
        <taxon>Ascomycota</taxon>
        <taxon>Pezizomycotina</taxon>
        <taxon>Sordariomycetes</taxon>
        <taxon>Sordariomycetidae</taxon>
        <taxon>Sordariales</taxon>
        <taxon>Chaetomiaceae</taxon>
        <taxon>Chaetomium</taxon>
    </lineage>
</organism>
<accession>A0AAE0LX41</accession>
<feature type="chain" id="PRO_5042226797" evidence="1">
    <location>
        <begin position="18"/>
        <end position="158"/>
    </location>
</feature>
<evidence type="ECO:0000256" key="1">
    <source>
        <dbReference type="SAM" id="SignalP"/>
    </source>
</evidence>
<feature type="signal peptide" evidence="1">
    <location>
        <begin position="1"/>
        <end position="17"/>
    </location>
</feature>
<dbReference type="AlphaFoldDB" id="A0AAE0LX41"/>
<gene>
    <name evidence="2" type="ORF">B0H64DRAFT_23025</name>
</gene>
<dbReference type="RefSeq" id="XP_062664296.1">
    <property type="nucleotide sequence ID" value="XM_062799715.1"/>
</dbReference>
<name>A0AAE0LX41_9PEZI</name>
<dbReference type="GeneID" id="87836663"/>
<sequence>MVSIFLIWPTSLFPLPAAPPLLPPLTSHLRPPARCSTLRTSQLEVGEAPCLPFAAQQSTRPVLGTWCLVLYPAHWTVIISSLSSPGPYTTASFPFLLPSPLWGQTGPAFGVAVASFRPGMAILHQQAAISIGHWRCFCCSSASYFPSRAVTPCLYGPN</sequence>
<proteinExistence type="predicted"/>
<keyword evidence="1" id="KW-0732">Signal</keyword>
<reference evidence="2" key="1">
    <citation type="journal article" date="2023" name="Mol. Phylogenet. Evol.">
        <title>Genome-scale phylogeny and comparative genomics of the fungal order Sordariales.</title>
        <authorList>
            <person name="Hensen N."/>
            <person name="Bonometti L."/>
            <person name="Westerberg I."/>
            <person name="Brannstrom I.O."/>
            <person name="Guillou S."/>
            <person name="Cros-Aarteil S."/>
            <person name="Calhoun S."/>
            <person name="Haridas S."/>
            <person name="Kuo A."/>
            <person name="Mondo S."/>
            <person name="Pangilinan J."/>
            <person name="Riley R."/>
            <person name="LaButti K."/>
            <person name="Andreopoulos B."/>
            <person name="Lipzen A."/>
            <person name="Chen C."/>
            <person name="Yan M."/>
            <person name="Daum C."/>
            <person name="Ng V."/>
            <person name="Clum A."/>
            <person name="Steindorff A."/>
            <person name="Ohm R.A."/>
            <person name="Martin F."/>
            <person name="Silar P."/>
            <person name="Natvig D.O."/>
            <person name="Lalanne C."/>
            <person name="Gautier V."/>
            <person name="Ament-Velasquez S.L."/>
            <person name="Kruys A."/>
            <person name="Hutchinson M.I."/>
            <person name="Powell A.J."/>
            <person name="Barry K."/>
            <person name="Miller A.N."/>
            <person name="Grigoriev I.V."/>
            <person name="Debuchy R."/>
            <person name="Gladieux P."/>
            <person name="Hiltunen Thoren M."/>
            <person name="Johannesson H."/>
        </authorList>
    </citation>
    <scope>NUCLEOTIDE SEQUENCE</scope>
    <source>
        <strain evidence="2">CBS 168.71</strain>
    </source>
</reference>
<protein>
    <submittedName>
        <fullName evidence="2">Uncharacterized protein</fullName>
    </submittedName>
</protein>
<dbReference type="Proteomes" id="UP001278766">
    <property type="component" value="Unassembled WGS sequence"/>
</dbReference>
<comment type="caution">
    <text evidence="2">The sequence shown here is derived from an EMBL/GenBank/DDBJ whole genome shotgun (WGS) entry which is preliminary data.</text>
</comment>
<reference evidence="2" key="2">
    <citation type="submission" date="2023-06" db="EMBL/GenBank/DDBJ databases">
        <authorList>
            <consortium name="Lawrence Berkeley National Laboratory"/>
            <person name="Haridas S."/>
            <person name="Hensen N."/>
            <person name="Bonometti L."/>
            <person name="Westerberg I."/>
            <person name="Brannstrom I.O."/>
            <person name="Guillou S."/>
            <person name="Cros-Aarteil S."/>
            <person name="Calhoun S."/>
            <person name="Kuo A."/>
            <person name="Mondo S."/>
            <person name="Pangilinan J."/>
            <person name="Riley R."/>
            <person name="Labutti K."/>
            <person name="Andreopoulos B."/>
            <person name="Lipzen A."/>
            <person name="Chen C."/>
            <person name="Yanf M."/>
            <person name="Daum C."/>
            <person name="Ng V."/>
            <person name="Clum A."/>
            <person name="Steindorff A."/>
            <person name="Ohm R."/>
            <person name="Martin F."/>
            <person name="Silar P."/>
            <person name="Natvig D."/>
            <person name="Lalanne C."/>
            <person name="Gautier V."/>
            <person name="Ament-Velasquez S.L."/>
            <person name="Kruys A."/>
            <person name="Hutchinson M.I."/>
            <person name="Powell A.J."/>
            <person name="Barry K."/>
            <person name="Miller A.N."/>
            <person name="Grigoriev I.V."/>
            <person name="Debuchy R."/>
            <person name="Gladieux P."/>
            <person name="Thoren M.H."/>
            <person name="Johannesson H."/>
        </authorList>
    </citation>
    <scope>NUCLEOTIDE SEQUENCE</scope>
    <source>
        <strain evidence="2">CBS 168.71</strain>
    </source>
</reference>
<keyword evidence="3" id="KW-1185">Reference proteome</keyword>
<dbReference type="EMBL" id="JAUEPN010000001">
    <property type="protein sequence ID" value="KAK3300782.1"/>
    <property type="molecule type" value="Genomic_DNA"/>
</dbReference>
<evidence type="ECO:0000313" key="3">
    <source>
        <dbReference type="Proteomes" id="UP001278766"/>
    </source>
</evidence>
<evidence type="ECO:0000313" key="2">
    <source>
        <dbReference type="EMBL" id="KAK3300782.1"/>
    </source>
</evidence>